<dbReference type="OMA" id="YWKTSMA"/>
<evidence type="ECO:0000313" key="3">
    <source>
        <dbReference type="Proteomes" id="UP000002009"/>
    </source>
</evidence>
<organism evidence="2 3">
    <name type="scientific">Micromonas commoda (strain RCC299 / NOUM17 / CCMP2709)</name>
    <name type="common">Picoplanktonic green alga</name>
    <dbReference type="NCBI Taxonomy" id="296587"/>
    <lineage>
        <taxon>Eukaryota</taxon>
        <taxon>Viridiplantae</taxon>
        <taxon>Chlorophyta</taxon>
        <taxon>Mamiellophyceae</taxon>
        <taxon>Mamiellales</taxon>
        <taxon>Mamiellaceae</taxon>
        <taxon>Micromonas</taxon>
    </lineage>
</organism>
<dbReference type="SUPFAM" id="SSF54236">
    <property type="entry name" value="Ubiquitin-like"/>
    <property type="match status" value="1"/>
</dbReference>
<evidence type="ECO:0000259" key="1">
    <source>
        <dbReference type="PROSITE" id="PS50053"/>
    </source>
</evidence>
<dbReference type="InterPro" id="IPR000626">
    <property type="entry name" value="Ubiquitin-like_dom"/>
</dbReference>
<sequence>MKLRIKPRQENHKWSLYWKCSMATHTFTLDPFDIEVDPGVMTAMQLRRKLAETIGLRPEDELCRLESFVEPWELCMYKGRELEDDKTLADNGVVDDALIVFVRKQLIAEGWKILQEDNEDSSTEEDDF</sequence>
<reference evidence="2 3" key="1">
    <citation type="journal article" date="2009" name="Science">
        <title>Green evolution and dynamic adaptations revealed by genomes of the marine picoeukaryotes Micromonas.</title>
        <authorList>
            <person name="Worden A.Z."/>
            <person name="Lee J.H."/>
            <person name="Mock T."/>
            <person name="Rouze P."/>
            <person name="Simmons M.P."/>
            <person name="Aerts A.L."/>
            <person name="Allen A.E."/>
            <person name="Cuvelier M.L."/>
            <person name="Derelle E."/>
            <person name="Everett M.V."/>
            <person name="Foulon E."/>
            <person name="Grimwood J."/>
            <person name="Gundlach H."/>
            <person name="Henrissat B."/>
            <person name="Napoli C."/>
            <person name="McDonald S.M."/>
            <person name="Parker M.S."/>
            <person name="Rombauts S."/>
            <person name="Salamov A."/>
            <person name="Von Dassow P."/>
            <person name="Badger J.H."/>
            <person name="Coutinho P.M."/>
            <person name="Demir E."/>
            <person name="Dubchak I."/>
            <person name="Gentemann C."/>
            <person name="Eikrem W."/>
            <person name="Gready J.E."/>
            <person name="John U."/>
            <person name="Lanier W."/>
            <person name="Lindquist E.A."/>
            <person name="Lucas S."/>
            <person name="Mayer K.F."/>
            <person name="Moreau H."/>
            <person name="Not F."/>
            <person name="Otillar R."/>
            <person name="Panaud O."/>
            <person name="Pangilinan J."/>
            <person name="Paulsen I."/>
            <person name="Piegu B."/>
            <person name="Poliakov A."/>
            <person name="Robbens S."/>
            <person name="Schmutz J."/>
            <person name="Toulza E."/>
            <person name="Wyss T."/>
            <person name="Zelensky A."/>
            <person name="Zhou K."/>
            <person name="Armbrust E.V."/>
            <person name="Bhattacharya D."/>
            <person name="Goodenough U.W."/>
            <person name="Van de Peer Y."/>
            <person name="Grigoriev I.V."/>
        </authorList>
    </citation>
    <scope>NUCLEOTIDE SEQUENCE [LARGE SCALE GENOMIC DNA]</scope>
    <source>
        <strain evidence="3">RCC299 / NOUM17</strain>
    </source>
</reference>
<dbReference type="eggNOG" id="ENOG502SSNT">
    <property type="taxonomic scope" value="Eukaryota"/>
</dbReference>
<keyword evidence="3" id="KW-1185">Reference proteome</keyword>
<gene>
    <name evidence="2" type="ORF">MICPUN_58675</name>
</gene>
<accession>C1E6I5</accession>
<feature type="domain" description="Ubiquitin-like" evidence="1">
    <location>
        <begin position="76"/>
        <end position="105"/>
    </location>
</feature>
<dbReference type="STRING" id="296587.C1E6I5"/>
<dbReference type="CDD" id="cd17039">
    <property type="entry name" value="Ubl_ubiquitin_like"/>
    <property type="match status" value="1"/>
</dbReference>
<dbReference type="InParanoid" id="C1E6I5"/>
<protein>
    <recommendedName>
        <fullName evidence="1">Ubiquitin-like domain-containing protein</fullName>
    </recommendedName>
</protein>
<dbReference type="Proteomes" id="UP000002009">
    <property type="component" value="Chromosome 5"/>
</dbReference>
<dbReference type="InterPro" id="IPR029071">
    <property type="entry name" value="Ubiquitin-like_domsf"/>
</dbReference>
<dbReference type="PROSITE" id="PS50053">
    <property type="entry name" value="UBIQUITIN_2"/>
    <property type="match status" value="1"/>
</dbReference>
<dbReference type="EMBL" id="CP001326">
    <property type="protein sequence ID" value="ACO63436.1"/>
    <property type="molecule type" value="Genomic_DNA"/>
</dbReference>
<dbReference type="KEGG" id="mis:MICPUN_58675"/>
<name>C1E6I5_MICCC</name>
<dbReference type="GeneID" id="8243842"/>
<dbReference type="AlphaFoldDB" id="C1E6I5"/>
<evidence type="ECO:0000313" key="2">
    <source>
        <dbReference type="EMBL" id="ACO63436.1"/>
    </source>
</evidence>
<proteinExistence type="predicted"/>
<dbReference type="RefSeq" id="XP_002502178.1">
    <property type="nucleotide sequence ID" value="XM_002502132.1"/>
</dbReference>
<dbReference type="OrthoDB" id="497124at2759"/>
<dbReference type="Gene3D" id="3.10.20.90">
    <property type="entry name" value="Phosphatidylinositol 3-kinase Catalytic Subunit, Chain A, domain 1"/>
    <property type="match status" value="1"/>
</dbReference>